<proteinExistence type="inferred from homology"/>
<organism evidence="5 6">
    <name type="scientific">Emergencia timonensis</name>
    <dbReference type="NCBI Taxonomy" id="1776384"/>
    <lineage>
        <taxon>Bacteria</taxon>
        <taxon>Bacillati</taxon>
        <taxon>Bacillota</taxon>
        <taxon>Clostridia</taxon>
        <taxon>Peptostreptococcales</taxon>
        <taxon>Anaerovoracaceae</taxon>
        <taxon>Emergencia</taxon>
    </lineage>
</organism>
<dbReference type="STRING" id="1776384.GCA_900086585_00752"/>
<keyword evidence="6" id="KW-1185">Reference proteome</keyword>
<dbReference type="Gene3D" id="2.40.50.140">
    <property type="entry name" value="Nucleic acid-binding proteins"/>
    <property type="match status" value="1"/>
</dbReference>
<dbReference type="PANTHER" id="PTHR10302:SF27">
    <property type="entry name" value="SINGLE-STRANDED DNA-BINDING PROTEIN"/>
    <property type="match status" value="1"/>
</dbReference>
<dbReference type="OrthoDB" id="9809878at2"/>
<comment type="caution">
    <text evidence="2">Lacks conserved residue(s) required for the propagation of feature annotation.</text>
</comment>
<protein>
    <recommendedName>
        <fullName evidence="2 3">Single-stranded DNA-binding protein</fullName>
        <shortName evidence="2">SSB</shortName>
    </recommendedName>
</protein>
<evidence type="ECO:0000256" key="3">
    <source>
        <dbReference type="PIRNR" id="PIRNR002070"/>
    </source>
</evidence>
<dbReference type="AlphaFoldDB" id="A0A415E0Z8"/>
<dbReference type="HAMAP" id="MF_00984">
    <property type="entry name" value="SSB"/>
    <property type="match status" value="1"/>
</dbReference>
<dbReference type="Proteomes" id="UP000284841">
    <property type="component" value="Unassembled WGS sequence"/>
</dbReference>
<feature type="compositionally biased region" description="Acidic residues" evidence="4">
    <location>
        <begin position="138"/>
        <end position="155"/>
    </location>
</feature>
<dbReference type="GO" id="GO:0009295">
    <property type="term" value="C:nucleoid"/>
    <property type="evidence" value="ECO:0007669"/>
    <property type="project" value="TreeGrafter"/>
</dbReference>
<sequence>MNSVVLIGRLTRDPEIRYTSGTQMAVATFTVAIDRPVRAGGEKQTDFPRITVFGKQAENCERYLAKGRLVGVQGRIQTGSYQNKDGVTVYTTDVVADRVEFLEWGDRPSGGSSAPRQNASSNYGGGNAGASAPRGNDMPEEMPDSFQAIDEDVPF</sequence>
<evidence type="ECO:0000256" key="1">
    <source>
        <dbReference type="ARBA" id="ARBA00023125"/>
    </source>
</evidence>
<dbReference type="CDD" id="cd04496">
    <property type="entry name" value="SSB_OBF"/>
    <property type="match status" value="1"/>
</dbReference>
<dbReference type="GO" id="GO:0003697">
    <property type="term" value="F:single-stranded DNA binding"/>
    <property type="evidence" value="ECO:0007669"/>
    <property type="project" value="UniProtKB-UniRule"/>
</dbReference>
<comment type="caution">
    <text evidence="5">The sequence shown here is derived from an EMBL/GenBank/DDBJ whole genome shotgun (WGS) entry which is preliminary data.</text>
</comment>
<reference evidence="5 6" key="1">
    <citation type="submission" date="2018-08" db="EMBL/GenBank/DDBJ databases">
        <title>A genome reference for cultivated species of the human gut microbiota.</title>
        <authorList>
            <person name="Zou Y."/>
            <person name="Xue W."/>
            <person name="Luo G."/>
        </authorList>
    </citation>
    <scope>NUCLEOTIDE SEQUENCE [LARGE SCALE GENOMIC DNA]</scope>
    <source>
        <strain evidence="5 6">AM07-24</strain>
    </source>
</reference>
<evidence type="ECO:0000313" key="5">
    <source>
        <dbReference type="EMBL" id="RHJ87281.1"/>
    </source>
</evidence>
<gene>
    <name evidence="5" type="primary">ssb</name>
    <name evidence="5" type="ORF">DW099_11310</name>
</gene>
<keyword evidence="1 2" id="KW-0238">DNA-binding</keyword>
<dbReference type="NCBIfam" id="TIGR00621">
    <property type="entry name" value="ssb"/>
    <property type="match status" value="1"/>
</dbReference>
<dbReference type="GO" id="GO:0006260">
    <property type="term" value="P:DNA replication"/>
    <property type="evidence" value="ECO:0007669"/>
    <property type="project" value="InterPro"/>
</dbReference>
<evidence type="ECO:0000256" key="2">
    <source>
        <dbReference type="HAMAP-Rule" id="MF_00984"/>
    </source>
</evidence>
<dbReference type="GeneID" id="83003151"/>
<dbReference type="InterPro" id="IPR012340">
    <property type="entry name" value="NA-bd_OB-fold"/>
</dbReference>
<evidence type="ECO:0000256" key="4">
    <source>
        <dbReference type="SAM" id="MobiDB-lite"/>
    </source>
</evidence>
<dbReference type="Pfam" id="PF00436">
    <property type="entry name" value="SSB"/>
    <property type="match status" value="1"/>
</dbReference>
<dbReference type="PANTHER" id="PTHR10302">
    <property type="entry name" value="SINGLE-STRANDED DNA-BINDING PROTEIN"/>
    <property type="match status" value="1"/>
</dbReference>
<dbReference type="RefSeq" id="WP_067534087.1">
    <property type="nucleotide sequence ID" value="NZ_AP025567.1"/>
</dbReference>
<dbReference type="SUPFAM" id="SSF50249">
    <property type="entry name" value="Nucleic acid-binding proteins"/>
    <property type="match status" value="1"/>
</dbReference>
<accession>A0A415E0Z8</accession>
<dbReference type="InterPro" id="IPR011344">
    <property type="entry name" value="ssDNA-bd"/>
</dbReference>
<feature type="region of interest" description="Disordered" evidence="4">
    <location>
        <begin position="104"/>
        <end position="155"/>
    </location>
</feature>
<evidence type="ECO:0000313" key="6">
    <source>
        <dbReference type="Proteomes" id="UP000284841"/>
    </source>
</evidence>
<name>A0A415E0Z8_9FIRM</name>
<dbReference type="PROSITE" id="PS50935">
    <property type="entry name" value="SSB"/>
    <property type="match status" value="1"/>
</dbReference>
<dbReference type="EMBL" id="QRMS01000003">
    <property type="protein sequence ID" value="RHJ87281.1"/>
    <property type="molecule type" value="Genomic_DNA"/>
</dbReference>
<comment type="subunit">
    <text evidence="2">Homotetramer.</text>
</comment>
<dbReference type="InterPro" id="IPR000424">
    <property type="entry name" value="Primosome_PriB/ssb"/>
</dbReference>
<dbReference type="PIRSF" id="PIRSF002070">
    <property type="entry name" value="SSB"/>
    <property type="match status" value="1"/>
</dbReference>